<dbReference type="AlphaFoldDB" id="S4XT49"/>
<dbReference type="HOGENOM" id="CLU_484756_0_0_7"/>
<sequence>MELRGDIVLIQTDPEHVFELRSAADGSLLASVTAEYDEVGLATDGSYVWTRRYSGNIITLWSTAGVERWSAAASHHGALYAAPDALRIAVGGDQGVIVLPADGSPLTVTPAFSGTFHSWFQDGGRFLTTTGTTVRVYSKAATQESIVNLPSTRHLGGTRDYFWTFEDDRPGYPLTIYRVGGGVVPAAEYAYGNDYTLVPNDRAIGVLRREWPELDVIDLGGAEVTRSEHDMPMFYNARIHIDQDLRWVASSAFGMISLKGILTDPEDAGLLGCGRITALGGSPSGHAAVATASGKVFIYDTAALDAGPLAAVPFLTEKVMLSADGSLLAARAYGARSSVVDYSLRLFSLPDGEERASLSRDVGARDFSMSLDGAVLGRSYSSSTTMYQRIVSDWSGETVIFQDTRRAPPPFVSPDGRHFVVTDDVSEKGCGFTQIYEGSALVNAVRGCAVGWVDDTRVLVQTYVQNRDTFRWNYEASTIYDELGNVVGTPSLPRLPVRTEYTTDDYYGIQPVSATVFYSRNDGVFYDIETGAAVATFGGVQNAVAGAFLVHGCGYNVCATPY</sequence>
<dbReference type="InterPro" id="IPR015943">
    <property type="entry name" value="WD40/YVTN_repeat-like_dom_sf"/>
</dbReference>
<dbReference type="EMBL" id="CP003969">
    <property type="protein sequence ID" value="AGP35536.1"/>
    <property type="molecule type" value="Genomic_DNA"/>
</dbReference>
<name>S4XT49_SORCE</name>
<evidence type="ECO:0000313" key="2">
    <source>
        <dbReference type="Proteomes" id="UP000014803"/>
    </source>
</evidence>
<evidence type="ECO:0000313" key="1">
    <source>
        <dbReference type="EMBL" id="AGP35536.1"/>
    </source>
</evidence>
<dbReference type="SUPFAM" id="SSF82171">
    <property type="entry name" value="DPP6 N-terminal domain-like"/>
    <property type="match status" value="1"/>
</dbReference>
<organism evidence="1 2">
    <name type="scientific">Sorangium cellulosum So0157-2</name>
    <dbReference type="NCBI Taxonomy" id="1254432"/>
    <lineage>
        <taxon>Bacteria</taxon>
        <taxon>Pseudomonadati</taxon>
        <taxon>Myxococcota</taxon>
        <taxon>Polyangia</taxon>
        <taxon>Polyangiales</taxon>
        <taxon>Polyangiaceae</taxon>
        <taxon>Sorangium</taxon>
    </lineage>
</organism>
<accession>S4XT49</accession>
<dbReference type="PATRIC" id="fig|1254432.3.peg.3142"/>
<dbReference type="Proteomes" id="UP000014803">
    <property type="component" value="Chromosome"/>
</dbReference>
<dbReference type="RefSeq" id="WP_020734758.1">
    <property type="nucleotide sequence ID" value="NC_021658.1"/>
</dbReference>
<reference evidence="1 2" key="1">
    <citation type="journal article" date="2013" name="Sci. Rep.">
        <title>Extraordinary expansion of a Sorangium cellulosum genome from an alkaline milieu.</title>
        <authorList>
            <person name="Han K."/>
            <person name="Li Z.F."/>
            <person name="Peng R."/>
            <person name="Zhu L.P."/>
            <person name="Zhou T."/>
            <person name="Wang L.G."/>
            <person name="Li S.G."/>
            <person name="Zhang X.B."/>
            <person name="Hu W."/>
            <person name="Wu Z.H."/>
            <person name="Qin N."/>
            <person name="Li Y.Z."/>
        </authorList>
    </citation>
    <scope>NUCLEOTIDE SEQUENCE [LARGE SCALE GENOMIC DNA]</scope>
    <source>
        <strain evidence="1 2">So0157-2</strain>
    </source>
</reference>
<proteinExistence type="predicted"/>
<protein>
    <submittedName>
        <fullName evidence="1">Uncharacterized protein</fullName>
    </submittedName>
</protein>
<dbReference type="KEGG" id="scu:SCE1572_13960"/>
<dbReference type="Gene3D" id="2.130.10.10">
    <property type="entry name" value="YVTN repeat-like/Quinoprotein amine dehydrogenase"/>
    <property type="match status" value="1"/>
</dbReference>
<gene>
    <name evidence="1" type="ORF">SCE1572_13960</name>
</gene>